<evidence type="ECO:0000313" key="3">
    <source>
        <dbReference type="EMBL" id="KAG9332898.1"/>
    </source>
</evidence>
<keyword evidence="1" id="KW-0819">tRNA processing</keyword>
<evidence type="ECO:0000256" key="2">
    <source>
        <dbReference type="SAM" id="MobiDB-lite"/>
    </source>
</evidence>
<organism evidence="3 4">
    <name type="scientific">Albula glossodonta</name>
    <name type="common">roundjaw bonefish</name>
    <dbReference type="NCBI Taxonomy" id="121402"/>
    <lineage>
        <taxon>Eukaryota</taxon>
        <taxon>Metazoa</taxon>
        <taxon>Chordata</taxon>
        <taxon>Craniata</taxon>
        <taxon>Vertebrata</taxon>
        <taxon>Euteleostomi</taxon>
        <taxon>Actinopterygii</taxon>
        <taxon>Neopterygii</taxon>
        <taxon>Teleostei</taxon>
        <taxon>Albuliformes</taxon>
        <taxon>Albulidae</taxon>
        <taxon>Albula</taxon>
    </lineage>
</organism>
<dbReference type="InterPro" id="IPR001656">
    <property type="entry name" value="PsdUridine_synth_TruD"/>
</dbReference>
<proteinExistence type="predicted"/>
<evidence type="ECO:0000256" key="1">
    <source>
        <dbReference type="ARBA" id="ARBA00022694"/>
    </source>
</evidence>
<gene>
    <name evidence="3" type="ORF">JZ751_014428</name>
</gene>
<keyword evidence="4" id="KW-1185">Reference proteome</keyword>
<dbReference type="PANTHER" id="PTHR13326">
    <property type="entry name" value="TRNA PSEUDOURIDINE SYNTHASE D"/>
    <property type="match status" value="1"/>
</dbReference>
<comment type="caution">
    <text evidence="3">The sequence shown here is derived from an EMBL/GenBank/DDBJ whole genome shotgun (WGS) entry which is preliminary data.</text>
</comment>
<dbReference type="PANTHER" id="PTHR13326:SF31">
    <property type="entry name" value="PSEUDOURIDYLATE SYNTHASE 7 HOMOLOG"/>
    <property type="match status" value="1"/>
</dbReference>
<feature type="compositionally biased region" description="Acidic residues" evidence="2">
    <location>
        <begin position="103"/>
        <end position="128"/>
    </location>
</feature>
<dbReference type="GO" id="GO:0008033">
    <property type="term" value="P:tRNA processing"/>
    <property type="evidence" value="ECO:0007669"/>
    <property type="project" value="UniProtKB-KW"/>
</dbReference>
<reference evidence="3" key="1">
    <citation type="thesis" date="2021" institute="BYU ScholarsArchive" country="Provo, UT, USA">
        <title>Applications of and Algorithms for Genome Assembly and Genomic Analyses with an Emphasis on Marine Teleosts.</title>
        <authorList>
            <person name="Pickett B.D."/>
        </authorList>
    </citation>
    <scope>NUCLEOTIDE SEQUENCE</scope>
    <source>
        <strain evidence="3">HI-2016</strain>
    </source>
</reference>
<dbReference type="AlphaFoldDB" id="A0A8T2N502"/>
<dbReference type="GO" id="GO:0001522">
    <property type="term" value="P:pseudouridine synthesis"/>
    <property type="evidence" value="ECO:0007669"/>
    <property type="project" value="InterPro"/>
</dbReference>
<accession>A0A8T2N502</accession>
<evidence type="ECO:0000313" key="4">
    <source>
        <dbReference type="Proteomes" id="UP000824540"/>
    </source>
</evidence>
<dbReference type="Proteomes" id="UP000824540">
    <property type="component" value="Unassembled WGS sequence"/>
</dbReference>
<feature type="region of interest" description="Disordered" evidence="2">
    <location>
        <begin position="61"/>
        <end position="128"/>
    </location>
</feature>
<feature type="compositionally biased region" description="Basic and acidic residues" evidence="2">
    <location>
        <begin position="68"/>
        <end position="80"/>
    </location>
</feature>
<name>A0A8T2N502_9TELE</name>
<protein>
    <submittedName>
        <fullName evidence="3">Uncharacterized protein</fullName>
    </submittedName>
</protein>
<dbReference type="EMBL" id="JAFBMS010000233">
    <property type="protein sequence ID" value="KAG9332898.1"/>
    <property type="molecule type" value="Genomic_DNA"/>
</dbReference>
<dbReference type="GO" id="GO:0003723">
    <property type="term" value="F:RNA binding"/>
    <property type="evidence" value="ECO:0007669"/>
    <property type="project" value="InterPro"/>
</dbReference>
<sequence length="284" mass="31795">MRSVHKVYFRSLTVLRNFLGAATRCCNPRFPSRDPQGRDSILTHCPSVVRKFLGSMEEAEPIVAPPGGEKRSCPEDDPAHVAKRARVQESENGGGRRKPVQDELGDEEQEGSEEEELEEAQGEEEGESFAEMMKHGLTEVDVGILEFVSKHEGFSGILKERYSDFVVHEINKDGKMVRLDDLSVPVDTEEPPGAQLEEVQVLTEEQKQQLEELQLLKNKEGNVAIEVVEDTKEKRTLLHKAVKTSYPGLETKTEERDGRKFIVAYHAAGKKALAGKGREEEGRT</sequence>
<dbReference type="GO" id="GO:0005634">
    <property type="term" value="C:nucleus"/>
    <property type="evidence" value="ECO:0007669"/>
    <property type="project" value="TreeGrafter"/>
</dbReference>
<dbReference type="GO" id="GO:0009982">
    <property type="term" value="F:pseudouridine synthase activity"/>
    <property type="evidence" value="ECO:0007669"/>
    <property type="project" value="InterPro"/>
</dbReference>
<dbReference type="OrthoDB" id="447290at2759"/>